<evidence type="ECO:0000256" key="3">
    <source>
        <dbReference type="ARBA" id="ARBA00022741"/>
    </source>
</evidence>
<accession>A0A2M7IP07</accession>
<dbReference type="Proteomes" id="UP000230837">
    <property type="component" value="Unassembled WGS sequence"/>
</dbReference>
<dbReference type="EC" id="2.7.4.3" evidence="6"/>
<sequence>MGMIDEIKYQTKYQSIVLMGKIASGKGTQAGEVVKNFGGILYSNGDKVRESAELDTSFGKKIKEVYEAGFLIPEWVASYWMTHALVNQYTEQKLIFEAVAKKPNEAELFHEIHDWIGRPYVVFNLEITDEEVKRRSDVRQRDIVDSPKSVNKRLEEYHTYTTKSIEFFRERGTLIDIDGSLTPSEVQSHIFTFLTS</sequence>
<comment type="similarity">
    <text evidence="5">Belongs to the adenylate kinase family.</text>
</comment>
<keyword evidence="1 5" id="KW-0808">Transferase</keyword>
<evidence type="ECO:0000313" key="8">
    <source>
        <dbReference type="Proteomes" id="UP000230837"/>
    </source>
</evidence>
<dbReference type="EMBL" id="PFHR01000114">
    <property type="protein sequence ID" value="PIW96974.1"/>
    <property type="molecule type" value="Genomic_DNA"/>
</dbReference>
<protein>
    <recommendedName>
        <fullName evidence="6">Adenylate kinase</fullName>
        <ecNumber evidence="6">2.7.4.3</ecNumber>
    </recommendedName>
</protein>
<comment type="catalytic activity">
    <reaction evidence="6">
        <text>AMP + ATP = 2 ADP</text>
        <dbReference type="Rhea" id="RHEA:12973"/>
        <dbReference type="ChEBI" id="CHEBI:30616"/>
        <dbReference type="ChEBI" id="CHEBI:456215"/>
        <dbReference type="ChEBI" id="CHEBI:456216"/>
        <dbReference type="EC" id="2.7.4.3"/>
    </reaction>
</comment>
<dbReference type="PANTHER" id="PTHR23359">
    <property type="entry name" value="NUCLEOTIDE KINASE"/>
    <property type="match status" value="1"/>
</dbReference>
<evidence type="ECO:0000256" key="5">
    <source>
        <dbReference type="RuleBase" id="RU003330"/>
    </source>
</evidence>
<keyword evidence="6" id="KW-0067">ATP-binding</keyword>
<keyword evidence="3 6" id="KW-0547">Nucleotide-binding</keyword>
<name>A0A2M7IP07_9BACT</name>
<comment type="subunit">
    <text evidence="6">Monomer.</text>
</comment>
<keyword evidence="2" id="KW-0545">Nucleotide biosynthesis</keyword>
<dbReference type="CDD" id="cd01428">
    <property type="entry name" value="ADK"/>
    <property type="match status" value="1"/>
</dbReference>
<dbReference type="InterPro" id="IPR000850">
    <property type="entry name" value="Adenylat/UMP-CMP_kin"/>
</dbReference>
<keyword evidence="4 5" id="KW-0418">Kinase</keyword>
<evidence type="ECO:0000256" key="1">
    <source>
        <dbReference type="ARBA" id="ARBA00022679"/>
    </source>
</evidence>
<dbReference type="Pfam" id="PF00406">
    <property type="entry name" value="ADK"/>
    <property type="match status" value="1"/>
</dbReference>
<dbReference type="PRINTS" id="PR00094">
    <property type="entry name" value="ADENYLTKNASE"/>
</dbReference>
<evidence type="ECO:0000256" key="6">
    <source>
        <dbReference type="RuleBase" id="RU003331"/>
    </source>
</evidence>
<gene>
    <name evidence="7" type="ORF">COZ82_02060</name>
</gene>
<dbReference type="SUPFAM" id="SSF52540">
    <property type="entry name" value="P-loop containing nucleoside triphosphate hydrolases"/>
    <property type="match status" value="1"/>
</dbReference>
<evidence type="ECO:0000256" key="4">
    <source>
        <dbReference type="ARBA" id="ARBA00022777"/>
    </source>
</evidence>
<evidence type="ECO:0000313" key="7">
    <source>
        <dbReference type="EMBL" id="PIW96974.1"/>
    </source>
</evidence>
<comment type="subcellular location">
    <subcellularLocation>
        <location evidence="6">Cytoplasm</location>
    </subcellularLocation>
</comment>
<dbReference type="InterPro" id="IPR027417">
    <property type="entry name" value="P-loop_NTPase"/>
</dbReference>
<proteinExistence type="inferred from homology"/>
<dbReference type="GO" id="GO:0005524">
    <property type="term" value="F:ATP binding"/>
    <property type="evidence" value="ECO:0007669"/>
    <property type="project" value="UniProtKB-KW"/>
</dbReference>
<evidence type="ECO:0000256" key="2">
    <source>
        <dbReference type="ARBA" id="ARBA00022727"/>
    </source>
</evidence>
<dbReference type="GO" id="GO:0004017">
    <property type="term" value="F:AMP kinase activity"/>
    <property type="evidence" value="ECO:0007669"/>
    <property type="project" value="UniProtKB-EC"/>
</dbReference>
<reference evidence="8" key="1">
    <citation type="submission" date="2017-09" db="EMBL/GenBank/DDBJ databases">
        <title>Depth-based differentiation of microbial function through sediment-hosted aquifers and enrichment of novel symbionts in the deep terrestrial subsurface.</title>
        <authorList>
            <person name="Probst A.J."/>
            <person name="Ladd B."/>
            <person name="Jarett J.K."/>
            <person name="Geller-Mcgrath D.E."/>
            <person name="Sieber C.M.K."/>
            <person name="Emerson J.B."/>
            <person name="Anantharaman K."/>
            <person name="Thomas B.C."/>
            <person name="Malmstrom R."/>
            <person name="Stieglmeier M."/>
            <person name="Klingl A."/>
            <person name="Woyke T."/>
            <person name="Ryan C.M."/>
            <person name="Banfield J.F."/>
        </authorList>
    </citation>
    <scope>NUCLEOTIDE SEQUENCE [LARGE SCALE GENOMIC DNA]</scope>
</reference>
<dbReference type="GO" id="GO:0005737">
    <property type="term" value="C:cytoplasm"/>
    <property type="evidence" value="ECO:0007669"/>
    <property type="project" value="UniProtKB-SubCell"/>
</dbReference>
<organism evidence="7 8">
    <name type="scientific">Candidatus Kaiserbacteria bacterium CG_4_8_14_3_um_filter_38_9</name>
    <dbReference type="NCBI Taxonomy" id="1974599"/>
    <lineage>
        <taxon>Bacteria</taxon>
        <taxon>Candidatus Kaiseribacteriota</taxon>
    </lineage>
</organism>
<comment type="caution">
    <text evidence="7">The sequence shown here is derived from an EMBL/GenBank/DDBJ whole genome shotgun (WGS) entry which is preliminary data.</text>
</comment>
<dbReference type="Gene3D" id="3.40.50.300">
    <property type="entry name" value="P-loop containing nucleotide triphosphate hydrolases"/>
    <property type="match status" value="1"/>
</dbReference>
<dbReference type="AlphaFoldDB" id="A0A2M7IP07"/>